<dbReference type="Proteomes" id="UP000824190">
    <property type="component" value="Unassembled WGS sequence"/>
</dbReference>
<evidence type="ECO:0000313" key="2">
    <source>
        <dbReference type="EMBL" id="HIW90651.1"/>
    </source>
</evidence>
<proteinExistence type="predicted"/>
<name>A0A9D1RLS2_9CORY</name>
<feature type="transmembrane region" description="Helical" evidence="1">
    <location>
        <begin position="127"/>
        <end position="148"/>
    </location>
</feature>
<keyword evidence="1" id="KW-0812">Transmembrane</keyword>
<feature type="transmembrane region" description="Helical" evidence="1">
    <location>
        <begin position="43"/>
        <end position="62"/>
    </location>
</feature>
<reference evidence="2" key="2">
    <citation type="submission" date="2021-04" db="EMBL/GenBank/DDBJ databases">
        <authorList>
            <person name="Gilroy R."/>
        </authorList>
    </citation>
    <scope>NUCLEOTIDE SEQUENCE</scope>
    <source>
        <strain evidence="2">CHK32-1732</strain>
    </source>
</reference>
<protein>
    <submittedName>
        <fullName evidence="2">Uncharacterized protein</fullName>
    </submittedName>
</protein>
<dbReference type="AlphaFoldDB" id="A0A9D1RLS2"/>
<accession>A0A9D1RLS2</accession>
<organism evidence="2 3">
    <name type="scientific">Candidatus Corynebacterium avicola</name>
    <dbReference type="NCBI Taxonomy" id="2838527"/>
    <lineage>
        <taxon>Bacteria</taxon>
        <taxon>Bacillati</taxon>
        <taxon>Actinomycetota</taxon>
        <taxon>Actinomycetes</taxon>
        <taxon>Mycobacteriales</taxon>
        <taxon>Corynebacteriaceae</taxon>
        <taxon>Corynebacterium</taxon>
    </lineage>
</organism>
<keyword evidence="1" id="KW-0472">Membrane</keyword>
<feature type="transmembrane region" description="Helical" evidence="1">
    <location>
        <begin position="69"/>
        <end position="90"/>
    </location>
</feature>
<feature type="transmembrane region" description="Helical" evidence="1">
    <location>
        <begin position="12"/>
        <end position="31"/>
    </location>
</feature>
<comment type="caution">
    <text evidence="2">The sequence shown here is derived from an EMBL/GenBank/DDBJ whole genome shotgun (WGS) entry which is preliminary data.</text>
</comment>
<evidence type="ECO:0000256" key="1">
    <source>
        <dbReference type="SAM" id="Phobius"/>
    </source>
</evidence>
<dbReference type="EMBL" id="DXGC01000030">
    <property type="protein sequence ID" value="HIW90651.1"/>
    <property type="molecule type" value="Genomic_DNA"/>
</dbReference>
<evidence type="ECO:0000313" key="3">
    <source>
        <dbReference type="Proteomes" id="UP000824190"/>
    </source>
</evidence>
<reference evidence="2" key="1">
    <citation type="journal article" date="2021" name="PeerJ">
        <title>Extensive microbial diversity within the chicken gut microbiome revealed by metagenomics and culture.</title>
        <authorList>
            <person name="Gilroy R."/>
            <person name="Ravi A."/>
            <person name="Getino M."/>
            <person name="Pursley I."/>
            <person name="Horton D.L."/>
            <person name="Alikhan N.F."/>
            <person name="Baker D."/>
            <person name="Gharbi K."/>
            <person name="Hall N."/>
            <person name="Watson M."/>
            <person name="Adriaenssens E.M."/>
            <person name="Foster-Nyarko E."/>
            <person name="Jarju S."/>
            <person name="Secka A."/>
            <person name="Antonio M."/>
            <person name="Oren A."/>
            <person name="Chaudhuri R.R."/>
            <person name="La Ragione R."/>
            <person name="Hildebrand F."/>
            <person name="Pallen M.J."/>
        </authorList>
    </citation>
    <scope>NUCLEOTIDE SEQUENCE</scope>
    <source>
        <strain evidence="2">CHK32-1732</strain>
    </source>
</reference>
<gene>
    <name evidence="2" type="ORF">H9870_03185</name>
</gene>
<keyword evidence="1" id="KW-1133">Transmembrane helix</keyword>
<sequence>MNNSTIDQSTPLGFSVPVLVLLAALGAPRVVLHDLDVIHEGTFLNSLFVFVPPLIWIIATVAARIPRPFLTNIVVGVLYGAFLLLGHQIFWDSAFGGDPPALGGNLSDIDPVIEDVILRVFSGLSSLVTGAVVGVVTGAVAAIAARLLRTIGSRA</sequence>